<gene>
    <name evidence="5" type="ORF">F7R26_030835</name>
</gene>
<evidence type="ECO:0000259" key="4">
    <source>
        <dbReference type="SMART" id="SM00797"/>
    </source>
</evidence>
<dbReference type="PANTHER" id="PTHR43309:SF5">
    <property type="entry name" value="5-OXOPROLINASE SUBUNIT C"/>
    <property type="match status" value="1"/>
</dbReference>
<dbReference type="GO" id="GO:0016787">
    <property type="term" value="F:hydrolase activity"/>
    <property type="evidence" value="ECO:0007669"/>
    <property type="project" value="UniProtKB-KW"/>
</dbReference>
<keyword evidence="3" id="KW-0067">ATP-binding</keyword>
<dbReference type="PANTHER" id="PTHR43309">
    <property type="entry name" value="5-OXOPROLINASE SUBUNIT C"/>
    <property type="match status" value="1"/>
</dbReference>
<feature type="domain" description="Carboxyltransferase" evidence="4">
    <location>
        <begin position="24"/>
        <end position="311"/>
    </location>
</feature>
<name>A0A643FV67_9BURK</name>
<dbReference type="InterPro" id="IPR052708">
    <property type="entry name" value="PxpC"/>
</dbReference>
<dbReference type="EMBL" id="CP062804">
    <property type="protein sequence ID" value="QOT79160.1"/>
    <property type="molecule type" value="Genomic_DNA"/>
</dbReference>
<dbReference type="GeneID" id="98405360"/>
<evidence type="ECO:0000256" key="1">
    <source>
        <dbReference type="ARBA" id="ARBA00022741"/>
    </source>
</evidence>
<dbReference type="SMART" id="SM00797">
    <property type="entry name" value="AHS2"/>
    <property type="match status" value="1"/>
</dbReference>
<dbReference type="Pfam" id="PF02626">
    <property type="entry name" value="CT_A_B"/>
    <property type="match status" value="1"/>
</dbReference>
<dbReference type="RefSeq" id="WP_150986187.1">
    <property type="nucleotide sequence ID" value="NZ_CP062804.1"/>
</dbReference>
<keyword evidence="2" id="KW-0378">Hydrolase</keyword>
<evidence type="ECO:0000256" key="3">
    <source>
        <dbReference type="ARBA" id="ARBA00022840"/>
    </source>
</evidence>
<dbReference type="InterPro" id="IPR029000">
    <property type="entry name" value="Cyclophilin-like_dom_sf"/>
</dbReference>
<protein>
    <submittedName>
        <fullName evidence="5">Biotin-dependent carboxyltransferase family protein</fullName>
    </submittedName>
</protein>
<dbReference type="GO" id="GO:0016740">
    <property type="term" value="F:transferase activity"/>
    <property type="evidence" value="ECO:0007669"/>
    <property type="project" value="UniProtKB-KW"/>
</dbReference>
<dbReference type="Gene3D" id="2.40.100.10">
    <property type="entry name" value="Cyclophilin-like"/>
    <property type="match status" value="1"/>
</dbReference>
<reference evidence="5 6" key="1">
    <citation type="submission" date="2020-10" db="EMBL/GenBank/DDBJ databases">
        <title>Complete genome sequence of Cupriavidus basilensis CCUG 49340T.</title>
        <authorList>
            <person name="Salva-Serra F."/>
            <person name="Donoso R.A."/>
            <person name="Cho K.H."/>
            <person name="Yoo J.A."/>
            <person name="Lee K."/>
            <person name="Yoon S.-H."/>
            <person name="Perez-Pantoja D."/>
            <person name="Moore E.R.B."/>
        </authorList>
    </citation>
    <scope>NUCLEOTIDE SEQUENCE [LARGE SCALE GENOMIC DNA]</scope>
    <source>
        <strain evidence="6">CCUG 49340</strain>
    </source>
</reference>
<dbReference type="SUPFAM" id="SSF50891">
    <property type="entry name" value="Cyclophilin-like"/>
    <property type="match status" value="1"/>
</dbReference>
<keyword evidence="5" id="KW-0808">Transferase</keyword>
<dbReference type="AlphaFoldDB" id="A0A643FV67"/>
<organism evidence="5 6">
    <name type="scientific">Cupriavidus basilensis</name>
    <dbReference type="NCBI Taxonomy" id="68895"/>
    <lineage>
        <taxon>Bacteria</taxon>
        <taxon>Pseudomonadati</taxon>
        <taxon>Pseudomonadota</taxon>
        <taxon>Betaproteobacteria</taxon>
        <taxon>Burkholderiales</taxon>
        <taxon>Burkholderiaceae</taxon>
        <taxon>Cupriavidus</taxon>
    </lineage>
</organism>
<evidence type="ECO:0000256" key="2">
    <source>
        <dbReference type="ARBA" id="ARBA00022801"/>
    </source>
</evidence>
<keyword evidence="1" id="KW-0547">Nucleotide-binding</keyword>
<proteinExistence type="predicted"/>
<evidence type="ECO:0000313" key="5">
    <source>
        <dbReference type="EMBL" id="QOT79160.1"/>
    </source>
</evidence>
<dbReference type="InterPro" id="IPR003778">
    <property type="entry name" value="CT_A_B"/>
</dbReference>
<sequence>MSIEVIKPGALSTFQDLGRNGYQQLGVPANGAMDERAHRLANALAGNAAAQATLEITLMGPTLRFHVPAVIAVCGADLDATLDGAPMPMDRAVPVAAGAVLAFGKRRSGLRAYLAAQGGFALTPVMGSCSTFVRGGYGGAAGKPLRKGEHIALRGGVPAPVRDAGSPASPALPVFPADVLTAPDQPLRIVAGREWARFTDAARHALVSEPFRIGAQSDRMGYRLEGSPLALAAPAEMLSEAVAFGTIQVPPDGQPIVLMADRQTTGGYPKIAHVCAVDLPRLAQKMPGEAVRFALIDLREAQRLAMLQDAVFDAMDTATAGEHAHG</sequence>
<dbReference type="Proteomes" id="UP000397656">
    <property type="component" value="Chromosome 2"/>
</dbReference>
<evidence type="ECO:0000313" key="6">
    <source>
        <dbReference type="Proteomes" id="UP000397656"/>
    </source>
</evidence>
<dbReference type="NCBIfam" id="TIGR00724">
    <property type="entry name" value="urea_amlyse_rel"/>
    <property type="match status" value="1"/>
</dbReference>
<accession>A0A643FV67</accession>
<dbReference type="GO" id="GO:0005524">
    <property type="term" value="F:ATP binding"/>
    <property type="evidence" value="ECO:0007669"/>
    <property type="project" value="UniProtKB-KW"/>
</dbReference>